<dbReference type="Pfam" id="PF03793">
    <property type="entry name" value="PASTA"/>
    <property type="match status" value="4"/>
</dbReference>
<dbReference type="PROSITE" id="PS00108">
    <property type="entry name" value="PROTEIN_KINASE_ST"/>
    <property type="match status" value="1"/>
</dbReference>
<feature type="region of interest" description="Disordered" evidence="7">
    <location>
        <begin position="317"/>
        <end position="340"/>
    </location>
</feature>
<evidence type="ECO:0000256" key="6">
    <source>
        <dbReference type="ARBA" id="ARBA00022840"/>
    </source>
</evidence>
<dbReference type="InterPro" id="IPR008271">
    <property type="entry name" value="Ser/Thr_kinase_AS"/>
</dbReference>
<evidence type="ECO:0000256" key="7">
    <source>
        <dbReference type="SAM" id="MobiDB-lite"/>
    </source>
</evidence>
<evidence type="ECO:0000259" key="8">
    <source>
        <dbReference type="PROSITE" id="PS50011"/>
    </source>
</evidence>
<dbReference type="InterPro" id="IPR017441">
    <property type="entry name" value="Protein_kinase_ATP_BS"/>
</dbReference>
<sequence>MPELTEGTVVGDRYTVVSRLGSGGMADVYLANDSELGRKVALKVLHRRFASDPEFVARFRLEAEAAAGLQHPNVVSVYDRGDWEGTSYIAMEYLPGRTLKDLIREEAPLSPDRAVHLGIQITRAAQFAHAGSIVHRDLKPQNVMVSSEDRATVTDFGIARAGASGVTEAGSIMGTAHYISPEQAQGQEAGPAADIYSIGIVLFEMLTGKVPFDAESPVAIALKQVTAEAPPPSSLVPGIPADLDAVVLWALRKNAADRPADAGELIQALDQIGERLRAEGDPSATVAFAGAAATRVSSSIPVGAPAGGLIAGAALGSRRDRGEDSSNGNGAQPPDDAEDESRRKWLIAGGVAAAVALALGVAAMLGAFDSAPQVTMPLVVGRDLQTATTMIANQGFTEAPTVQRVQSSQPKDRVIKQNPDAYARTAADKKVTLTVSDGPGTVQIPTVADLLAADAKRVLEKLGFKVVVREKASTDVKKGNAISTDPAAGLSILKGSQITLFVSSGVDQVVVQSVIGQLFGDARSSLQAQGFVVPAAQTQVSSQPPGTVLSQSPAGGSKADKGSSVLLTISADWVTVPNVSGMSQTAATSALTASGFKVKVAGSPGPTATVLTQSPSASSDAPKGSTVTITLAP</sequence>
<dbReference type="Gene3D" id="3.30.200.20">
    <property type="entry name" value="Phosphorylase Kinase, domain 1"/>
    <property type="match status" value="1"/>
</dbReference>
<feature type="domain" description="PASTA" evidence="9">
    <location>
        <begin position="370"/>
        <end position="437"/>
    </location>
</feature>
<dbReference type="SMART" id="SM00220">
    <property type="entry name" value="S_TKc"/>
    <property type="match status" value="1"/>
</dbReference>
<evidence type="ECO:0000256" key="4">
    <source>
        <dbReference type="ARBA" id="ARBA00022741"/>
    </source>
</evidence>
<feature type="domain" description="PASTA" evidence="9">
    <location>
        <begin position="572"/>
        <end position="633"/>
    </location>
</feature>
<protein>
    <submittedName>
        <fullName evidence="10">Unannotated protein</fullName>
    </submittedName>
</protein>
<reference evidence="10" key="1">
    <citation type="submission" date="2020-05" db="EMBL/GenBank/DDBJ databases">
        <authorList>
            <person name="Chiriac C."/>
            <person name="Salcher M."/>
            <person name="Ghai R."/>
            <person name="Kavagutti S V."/>
        </authorList>
    </citation>
    <scope>NUCLEOTIDE SEQUENCE</scope>
</reference>
<dbReference type="FunFam" id="3.30.200.20:FF:000035">
    <property type="entry name" value="Serine/threonine protein kinase Stk1"/>
    <property type="match status" value="1"/>
</dbReference>
<dbReference type="CDD" id="cd14014">
    <property type="entry name" value="STKc_PknB_like"/>
    <property type="match status" value="1"/>
</dbReference>
<dbReference type="NCBIfam" id="NF033483">
    <property type="entry name" value="PknB_PASTA_kin"/>
    <property type="match status" value="1"/>
</dbReference>
<feature type="domain" description="PASTA" evidence="9">
    <location>
        <begin position="505"/>
        <end position="571"/>
    </location>
</feature>
<keyword evidence="5" id="KW-0418">Kinase</keyword>
<dbReference type="SUPFAM" id="SSF54184">
    <property type="entry name" value="Penicillin-binding protein 2x (pbp-2x), c-terminal domain"/>
    <property type="match status" value="1"/>
</dbReference>
<dbReference type="EMBL" id="CAFBLU010000008">
    <property type="protein sequence ID" value="CAB4869896.1"/>
    <property type="molecule type" value="Genomic_DNA"/>
</dbReference>
<dbReference type="PROSITE" id="PS51178">
    <property type="entry name" value="PASTA"/>
    <property type="match status" value="4"/>
</dbReference>
<dbReference type="InterPro" id="IPR000719">
    <property type="entry name" value="Prot_kinase_dom"/>
</dbReference>
<dbReference type="Pfam" id="PF00069">
    <property type="entry name" value="Pkinase"/>
    <property type="match status" value="1"/>
</dbReference>
<dbReference type="GO" id="GO:0005524">
    <property type="term" value="F:ATP binding"/>
    <property type="evidence" value="ECO:0007669"/>
    <property type="project" value="UniProtKB-KW"/>
</dbReference>
<dbReference type="Gene3D" id="1.10.510.10">
    <property type="entry name" value="Transferase(Phosphotransferase) domain 1"/>
    <property type="match status" value="1"/>
</dbReference>
<dbReference type="InterPro" id="IPR011009">
    <property type="entry name" value="Kinase-like_dom_sf"/>
</dbReference>
<dbReference type="CDD" id="cd06577">
    <property type="entry name" value="PASTA_pknB"/>
    <property type="match status" value="4"/>
</dbReference>
<keyword evidence="1" id="KW-0723">Serine/threonine-protein kinase</keyword>
<evidence type="ECO:0000313" key="10">
    <source>
        <dbReference type="EMBL" id="CAB4869896.1"/>
    </source>
</evidence>
<keyword evidence="3" id="KW-0677">Repeat</keyword>
<dbReference type="PANTHER" id="PTHR43289:SF6">
    <property type="entry name" value="SERINE_THREONINE-PROTEIN KINASE NEKL-3"/>
    <property type="match status" value="1"/>
</dbReference>
<dbReference type="PROSITE" id="PS00107">
    <property type="entry name" value="PROTEIN_KINASE_ATP"/>
    <property type="match status" value="1"/>
</dbReference>
<feature type="region of interest" description="Disordered" evidence="7">
    <location>
        <begin position="610"/>
        <end position="633"/>
    </location>
</feature>
<keyword evidence="2" id="KW-0808">Transferase</keyword>
<keyword evidence="6" id="KW-0067">ATP-binding</keyword>
<evidence type="ECO:0000256" key="5">
    <source>
        <dbReference type="ARBA" id="ARBA00022777"/>
    </source>
</evidence>
<name>A0A6J7DHE0_9ZZZZ</name>
<dbReference type="SMART" id="SM00740">
    <property type="entry name" value="PASTA"/>
    <property type="match status" value="4"/>
</dbReference>
<evidence type="ECO:0000256" key="2">
    <source>
        <dbReference type="ARBA" id="ARBA00022679"/>
    </source>
</evidence>
<keyword evidence="4" id="KW-0547">Nucleotide-binding</keyword>
<dbReference type="SUPFAM" id="SSF56112">
    <property type="entry name" value="Protein kinase-like (PK-like)"/>
    <property type="match status" value="1"/>
</dbReference>
<dbReference type="Gene3D" id="3.30.10.20">
    <property type="match status" value="4"/>
</dbReference>
<gene>
    <name evidence="10" type="ORF">UFOPK3444_00662</name>
</gene>
<evidence type="ECO:0000259" key="9">
    <source>
        <dbReference type="PROSITE" id="PS51178"/>
    </source>
</evidence>
<dbReference type="InterPro" id="IPR005543">
    <property type="entry name" value="PASTA_dom"/>
</dbReference>
<proteinExistence type="predicted"/>
<accession>A0A6J7DHE0</accession>
<dbReference type="PANTHER" id="PTHR43289">
    <property type="entry name" value="MITOGEN-ACTIVATED PROTEIN KINASE KINASE KINASE 20-RELATED"/>
    <property type="match status" value="1"/>
</dbReference>
<evidence type="ECO:0000256" key="1">
    <source>
        <dbReference type="ARBA" id="ARBA00022527"/>
    </source>
</evidence>
<dbReference type="GO" id="GO:0004674">
    <property type="term" value="F:protein serine/threonine kinase activity"/>
    <property type="evidence" value="ECO:0007669"/>
    <property type="project" value="UniProtKB-KW"/>
</dbReference>
<dbReference type="FunFam" id="1.10.510.10:FF:000021">
    <property type="entry name" value="Serine/threonine protein kinase"/>
    <property type="match status" value="1"/>
</dbReference>
<dbReference type="PROSITE" id="PS50011">
    <property type="entry name" value="PROTEIN_KINASE_DOM"/>
    <property type="match status" value="1"/>
</dbReference>
<feature type="domain" description="PASTA" evidence="9">
    <location>
        <begin position="438"/>
        <end position="504"/>
    </location>
</feature>
<dbReference type="AlphaFoldDB" id="A0A6J7DHE0"/>
<evidence type="ECO:0000256" key="3">
    <source>
        <dbReference type="ARBA" id="ARBA00022737"/>
    </source>
</evidence>
<feature type="domain" description="Protein kinase" evidence="8">
    <location>
        <begin position="14"/>
        <end position="270"/>
    </location>
</feature>
<organism evidence="10">
    <name type="scientific">freshwater metagenome</name>
    <dbReference type="NCBI Taxonomy" id="449393"/>
    <lineage>
        <taxon>unclassified sequences</taxon>
        <taxon>metagenomes</taxon>
        <taxon>ecological metagenomes</taxon>
    </lineage>
</organism>